<dbReference type="Pfam" id="PF25121">
    <property type="entry name" value="RRM_ESF1"/>
    <property type="match status" value="2"/>
</dbReference>
<feature type="region of interest" description="Disordered" evidence="5">
    <location>
        <begin position="346"/>
        <end position="412"/>
    </location>
</feature>
<feature type="domain" description="ESF1 RRM" evidence="7">
    <location>
        <begin position="249"/>
        <end position="333"/>
    </location>
</feature>
<keyword evidence="3" id="KW-0175">Coiled coil</keyword>
<dbReference type="EMBL" id="KI926056">
    <property type="protein sequence ID" value="ETW41714.1"/>
    <property type="molecule type" value="Genomic_DNA"/>
</dbReference>
<feature type="region of interest" description="Disordered" evidence="5">
    <location>
        <begin position="554"/>
        <end position="584"/>
    </location>
</feature>
<evidence type="ECO:0000256" key="1">
    <source>
        <dbReference type="ARBA" id="ARBA00004604"/>
    </source>
</evidence>
<comment type="subcellular location">
    <subcellularLocation>
        <location evidence="1">Nucleus</location>
        <location evidence="1">Nucleolus</location>
    </subcellularLocation>
</comment>
<feature type="region of interest" description="Disordered" evidence="5">
    <location>
        <begin position="67"/>
        <end position="86"/>
    </location>
</feature>
<evidence type="ECO:0000259" key="7">
    <source>
        <dbReference type="Pfam" id="PF25121"/>
    </source>
</evidence>
<gene>
    <name evidence="8" type="ORF">PFNF135_03868</name>
</gene>
<feature type="compositionally biased region" description="Acidic residues" evidence="5">
    <location>
        <begin position="375"/>
        <end position="387"/>
    </location>
</feature>
<feature type="compositionally biased region" description="Basic and acidic residues" evidence="5">
    <location>
        <begin position="692"/>
        <end position="711"/>
    </location>
</feature>
<evidence type="ECO:0000259" key="6">
    <source>
        <dbReference type="Pfam" id="PF08159"/>
    </source>
</evidence>
<dbReference type="InterPro" id="IPR039754">
    <property type="entry name" value="Esf1"/>
</dbReference>
<proteinExistence type="inferred from homology"/>
<name>W4IFA8_PLAFA</name>
<feature type="domain" description="ESF1 RRM" evidence="7">
    <location>
        <begin position="422"/>
        <end position="501"/>
    </location>
</feature>
<dbReference type="GO" id="GO:0006364">
    <property type="term" value="P:rRNA processing"/>
    <property type="evidence" value="ECO:0007669"/>
    <property type="project" value="InterPro"/>
</dbReference>
<dbReference type="GO" id="GO:0003723">
    <property type="term" value="F:RNA binding"/>
    <property type="evidence" value="ECO:0007669"/>
    <property type="project" value="TreeGrafter"/>
</dbReference>
<feature type="compositionally biased region" description="Acidic residues" evidence="5">
    <location>
        <begin position="560"/>
        <end position="569"/>
    </location>
</feature>
<reference evidence="8 9" key="2">
    <citation type="submission" date="2013-02" db="EMBL/GenBank/DDBJ databases">
        <title>The Genome Sequence of Plasmodium falciparum NF135/5.C10.</title>
        <authorList>
            <consortium name="The Broad Institute Genome Sequencing Platform"/>
            <consortium name="The Broad Institute Genome Sequencing Center for Infectious Disease"/>
            <person name="Neafsey D."/>
            <person name="Cheeseman I."/>
            <person name="Volkman S."/>
            <person name="Adams J."/>
            <person name="Walker B."/>
            <person name="Young S.K."/>
            <person name="Zeng Q."/>
            <person name="Gargeya S."/>
            <person name="Fitzgerald M."/>
            <person name="Haas B."/>
            <person name="Abouelleil A."/>
            <person name="Alvarado L."/>
            <person name="Arachchi H.M."/>
            <person name="Berlin A.M."/>
            <person name="Chapman S.B."/>
            <person name="Dewar J."/>
            <person name="Goldberg J."/>
            <person name="Griggs A."/>
            <person name="Gujja S."/>
            <person name="Hansen M."/>
            <person name="Howarth C."/>
            <person name="Imamovic A."/>
            <person name="Larimer J."/>
            <person name="McCowan C."/>
            <person name="Murphy C."/>
            <person name="Neiman D."/>
            <person name="Pearson M."/>
            <person name="Priest M."/>
            <person name="Roberts A."/>
            <person name="Saif S."/>
            <person name="Shea T."/>
            <person name="Sisk P."/>
            <person name="Sykes S."/>
            <person name="Wortman J."/>
            <person name="Nusbaum C."/>
            <person name="Birren B."/>
        </authorList>
    </citation>
    <scope>NUCLEOTIDE SEQUENCE [LARGE SCALE GENOMIC DNA]</scope>
    <source>
        <strain evidence="8 9">NF135/5.C10</strain>
    </source>
</reference>
<evidence type="ECO:0000256" key="4">
    <source>
        <dbReference type="ARBA" id="ARBA00023242"/>
    </source>
</evidence>
<dbReference type="InterPro" id="IPR056750">
    <property type="entry name" value="RRM_ESF1"/>
</dbReference>
<accession>W4IFA8</accession>
<dbReference type="Proteomes" id="UP000019114">
    <property type="component" value="Unassembled WGS sequence"/>
</dbReference>
<evidence type="ECO:0000256" key="2">
    <source>
        <dbReference type="ARBA" id="ARBA00009087"/>
    </source>
</evidence>
<dbReference type="GO" id="GO:0005730">
    <property type="term" value="C:nucleolus"/>
    <property type="evidence" value="ECO:0007669"/>
    <property type="project" value="UniProtKB-SubCell"/>
</dbReference>
<dbReference type="PANTHER" id="PTHR12202">
    <property type="entry name" value="ESF1 HOMOLOG"/>
    <property type="match status" value="1"/>
</dbReference>
<evidence type="ECO:0000256" key="3">
    <source>
        <dbReference type="ARBA" id="ARBA00023054"/>
    </source>
</evidence>
<feature type="domain" description="NUC153" evidence="6">
    <location>
        <begin position="805"/>
        <end position="830"/>
    </location>
</feature>
<dbReference type="OrthoDB" id="431825at2759"/>
<feature type="region of interest" description="Disordered" evidence="5">
    <location>
        <begin position="692"/>
        <end position="717"/>
    </location>
</feature>
<organism evidence="8 9">
    <name type="scientific">Plasmodium falciparum NF135/5.C10</name>
    <dbReference type="NCBI Taxonomy" id="1036726"/>
    <lineage>
        <taxon>Eukaryota</taxon>
        <taxon>Sar</taxon>
        <taxon>Alveolata</taxon>
        <taxon>Apicomplexa</taxon>
        <taxon>Aconoidasida</taxon>
        <taxon>Haemosporida</taxon>
        <taxon>Plasmodiidae</taxon>
        <taxon>Plasmodium</taxon>
        <taxon>Plasmodium (Laverania)</taxon>
    </lineage>
</organism>
<dbReference type="InterPro" id="IPR012580">
    <property type="entry name" value="NUC153"/>
</dbReference>
<evidence type="ECO:0000313" key="8">
    <source>
        <dbReference type="EMBL" id="ETW41714.1"/>
    </source>
</evidence>
<dbReference type="Pfam" id="PF08159">
    <property type="entry name" value="NUC153"/>
    <property type="match status" value="1"/>
</dbReference>
<comment type="similarity">
    <text evidence="2">Belongs to the ESF1 family.</text>
</comment>
<keyword evidence="4" id="KW-0539">Nucleus</keyword>
<evidence type="ECO:0000313" key="9">
    <source>
        <dbReference type="Proteomes" id="UP000019114"/>
    </source>
</evidence>
<sequence length="843" mass="100554">MKDDYLNNKKESQKKELDEFQCERIKKKKHEHDDENSNDEIVKKKKIKIYNNSSNSKEEVNCKIIGDNLGKRKKEKKKKKKKKKILNNNLEDSNTISDDDDASSLPPRKKIKNIKKEDNHIDSEEEVLYNDDIDLEEDQESDTFENSKTLKQIKKKLNNEGNVKKNKHIHKNQKINEDNFKIIKKKKKTIDANISRSNNINNKTKHSNNNVNKKKDKSHLKDEKKINENSKNKDIYNNKENIKMTFNVTNRFTVLGCDWDNISSVDIFYLFESYYNFEKRKKKNIDYSKSRAVKKVTIYTSKYGEKKLKYEEEHGPVINSDLLKKKYNKDENALYRKNNLLDYIKDEDENSENGDNDQEEENEDPVEVHYGNNNDSEELDNQEEDSDNNSLDDMYSDSGDNNDKLKHKSKNVISKRDSYNNAGDISIYRNDEDDENEKIRLYQIQRSRYYFALVECYNKEIVEFLYEELNDMDADFCINYLDLRIIDDNCSLDDYKIKESCDHIPENYEFHYSVSTALKHTHAQSTWEENPKRKKLLSTKFNEEQLRELDLKEYLANSSSDEENEEDEEIVQKNKNKKYNEQNERYNKESYRKLLLGDLLNDDDFNEEKSLGDLNKSLIQNSNDDIYHSSDNFDETHSYNNEDITSFNKKQIYSKNKHTDTHFNKEHSNDESIEESEYNYFSNDENIDKKDYKSKYNEKKRSKTNKEKHDSDDSDKENEVVNVFKNFLTNKDKKEDNRNPWEKYLDKVKEKKKMKKKAYLESLKKTDEEIKKIITKKTNKRKKDSVMKNYGEKDKGKTNDYHVVDSRFADLYKNKDFNLDITNPNYKKTKFNEDVLKKKKSIN</sequence>
<feature type="region of interest" description="Disordered" evidence="5">
    <location>
        <begin position="197"/>
        <end position="221"/>
    </location>
</feature>
<reference evidence="8 9" key="1">
    <citation type="submission" date="2013-02" db="EMBL/GenBank/DDBJ databases">
        <title>The Genome Annotation of Plasmodium falciparum NF135/5.C10.</title>
        <authorList>
            <consortium name="The Broad Institute Genome Sequencing Platform"/>
            <consortium name="The Broad Institute Genome Sequencing Center for Infectious Disease"/>
            <person name="Neafsey D."/>
            <person name="Hoffman S."/>
            <person name="Volkman S."/>
            <person name="Rosenthal P."/>
            <person name="Walker B."/>
            <person name="Young S.K."/>
            <person name="Zeng Q."/>
            <person name="Gargeya S."/>
            <person name="Fitzgerald M."/>
            <person name="Haas B."/>
            <person name="Abouelleil A."/>
            <person name="Allen A.W."/>
            <person name="Alvarado L."/>
            <person name="Arachchi H.M."/>
            <person name="Berlin A.M."/>
            <person name="Chapman S.B."/>
            <person name="Gainer-Dewar J."/>
            <person name="Goldberg J."/>
            <person name="Griggs A."/>
            <person name="Gujja S."/>
            <person name="Hansen M."/>
            <person name="Howarth C."/>
            <person name="Imamovic A."/>
            <person name="Ireland A."/>
            <person name="Larimer J."/>
            <person name="McCowan C."/>
            <person name="Murphy C."/>
            <person name="Pearson M."/>
            <person name="Poon T.W."/>
            <person name="Priest M."/>
            <person name="Roberts A."/>
            <person name="Saif S."/>
            <person name="Shea T."/>
            <person name="Sisk P."/>
            <person name="Sykes S."/>
            <person name="Wortman J."/>
            <person name="Nusbaum C."/>
            <person name="Birren B."/>
        </authorList>
    </citation>
    <scope>NUCLEOTIDE SEQUENCE [LARGE SCALE GENOMIC DNA]</scope>
    <source>
        <strain evidence="8 9">NF135/5.C10</strain>
    </source>
</reference>
<evidence type="ECO:0000256" key="5">
    <source>
        <dbReference type="SAM" id="MobiDB-lite"/>
    </source>
</evidence>
<feature type="compositionally biased region" description="Basic residues" evidence="5">
    <location>
        <begin position="71"/>
        <end position="85"/>
    </location>
</feature>
<dbReference type="PANTHER" id="PTHR12202:SF0">
    <property type="entry name" value="ESF1 HOMOLOG"/>
    <property type="match status" value="1"/>
</dbReference>
<feature type="compositionally biased region" description="Acidic residues" evidence="5">
    <location>
        <begin position="346"/>
        <end position="365"/>
    </location>
</feature>
<feature type="compositionally biased region" description="Low complexity" evidence="5">
    <location>
        <begin position="198"/>
        <end position="211"/>
    </location>
</feature>
<protein>
    <submittedName>
        <fullName evidence="8">Uncharacterized protein</fullName>
    </submittedName>
</protein>
<dbReference type="AlphaFoldDB" id="W4IFA8"/>